<accession>W3VUJ6</accession>
<feature type="compositionally biased region" description="Polar residues" evidence="1">
    <location>
        <begin position="746"/>
        <end position="755"/>
    </location>
</feature>
<protein>
    <submittedName>
        <fullName evidence="2">Uncharacterized protein</fullName>
    </submittedName>
</protein>
<dbReference type="Proteomes" id="UP000019462">
    <property type="component" value="Unassembled WGS sequence"/>
</dbReference>
<feature type="compositionally biased region" description="Polar residues" evidence="1">
    <location>
        <begin position="199"/>
        <end position="219"/>
    </location>
</feature>
<gene>
    <name evidence="2" type="ORF">PaG_00928</name>
</gene>
<evidence type="ECO:0000256" key="1">
    <source>
        <dbReference type="SAM" id="MobiDB-lite"/>
    </source>
</evidence>
<feature type="compositionally biased region" description="Polar residues" evidence="1">
    <location>
        <begin position="1201"/>
        <end position="1211"/>
    </location>
</feature>
<feature type="compositionally biased region" description="Low complexity" evidence="1">
    <location>
        <begin position="609"/>
        <end position="619"/>
    </location>
</feature>
<dbReference type="OrthoDB" id="9972196at2759"/>
<name>W3VUJ6_MOEAP</name>
<feature type="region of interest" description="Disordered" evidence="1">
    <location>
        <begin position="1064"/>
        <end position="1156"/>
    </location>
</feature>
<feature type="region of interest" description="Disordered" evidence="1">
    <location>
        <begin position="151"/>
        <end position="252"/>
    </location>
</feature>
<feature type="compositionally biased region" description="Low complexity" evidence="1">
    <location>
        <begin position="1722"/>
        <end position="1739"/>
    </location>
</feature>
<sequence length="1837" mass="194336">MACLSPGDARPARVPLVDLQPIAIAACNPNSTGLHSHQHPQPPLPLSPAGAAKTHVQRPAAGLSSAKHPDTPHRRVPILLVRCLGAALPPSSLPRPRTAPFRPPRDNVDDAHPPLVLIRSNSDPQLLYPLPDRRDNLVCAYIIAASPPRRSSLDPANMSLVHPQSPAKPSPDSPSLHTDSISRSSSPIMSSQPEHENDSTMLTTFDSSITPPDSAQSPASLHDKLAASAPAQPSRLASAAFPTTTTTKPVAIGPESSALRAAEHGVSPVISALRSPYPASPSYFVTAIPPQDFPTSSESSNAERDRLQRGSLLPLYPTLGGQLWAISREFALPSVGGLLLYLADDGQGNRGPRIGDAAWQALWSRYFADDDLSSTSAAAYKPPPNFAHSRRSSEAAADSFAHPSSSSSSAHAADLSRSTIAEASSSRPSIPYVSYRPSPRTDALGFARRDIHTDWSPSVRSAAAFPAGHHQAMPPPPPPPLPFPSLPIVARIEWQVDSAKAPWWPSWVASRANPRERPSHPTRKSMHLARSLSQSQDDEQQGDEPQDQSDRAIAKDVAPNSQHELEAQDEISEIEQPTQHETQQRPASTASSHEAASVREAIAHREAAADAGVEAAPLEDTAPHDHPLQLFQQRSSQSSITASLPEEEPEIGKELLSEVRYEQHAPMPTLPTRSASPSDEPLQSQRASILSMSSGASASRPALSVSRASIQSKPVVPASASTSSSSELQRASLQHQLTRDALMPSHRSTSGQSRTGYSEILDAADEAETEHDISFGNEPLSLAHAGDYSALPDSPSSAAHEITASQRGSAYEPKGFALRHSFIVDAGDEAMWQDLQHHGMDPILPAPREPSHAAPSFEHEQTPAAFDADSRDFEMLHAAPFEAVTAQPPQVPMQQVPTHHHDSNAANDVYYSPRRDNMARIQSWIGKTPTGRPNSSGAFDDDFANDFSHGEMQLPPESDIDEVVGLWASKVRQDPYAVPHITAPSPSVHADEDAAQAVVGRGHEPQFHIPSAEGHDTDANLEPGPPAVSLLSPIHLDAAAFGGVKPQLGGLTASLSPQLLSPTAVGDAFNTPRAPPSPRSVSTPIFQHHPPSSPGSLALPQDRRPSSVSRRSSGDLSDSLEDMQKALELLSPGCSPNPGHGHSPDPAGRKMSSRDSLAYARSLSASVTPSPKWIARAKAATAKSRSNARSPFDRAPVSPRPASTSAVSASRFQSPRIGMHAPLSASRLVEFSKADAMPRLARTEVADTESMRSRDSNPEAAAVAPSAGAEETLTGTEDMAESKPVAARSVEPEVAQEHADAAQEQTEPIQAGTPKASNQTVEDGESSATEAAGAVATAAAPASAVVAERAIDAPEEGSVAAPDHDGDDTTELAAFLGDDHDDGIASIQRFLRGKVVSAAESEASITQDLTVSGVEQPQTSSADGTIIERSVSIDSDMNSVPQPSAPSEHADAADVTDKQHEHDEHAEIQATQDDAASNERWSQVSYATGKHTSQFPSRLSLPSASSRRDEHPDARTPNFTYDALLSSEPTTADTLLSSTSRDDERLSAASDVVKAYLSSSPSDEAFFKSPGPSKLESADGPRLGQGAASALPQPMWQQDSAARDAAWPHIDRVPEVKDETSQGGGVPVLAYRLASSPVHASPFGINRPLAGTHDYSLDEEEIRTMNEDTRAAVREALSQSTSHHVNLPASVSAPLSPKSSTSPTLSSHSSLGDQFRRRGSTSSLNLTSAGAGSGSNTSSPNLGGTTKRRPARLTLDIDGLARSPPAAASRRLPSTSPRSRFGQLPPSPSLHPSYKAATSSPLSTSFPIMGAHLGSPQGKHFLPSLPSVTSIEAELAG</sequence>
<feature type="compositionally biased region" description="Low complexity" evidence="1">
    <location>
        <begin position="395"/>
        <end position="413"/>
    </location>
</feature>
<feature type="region of interest" description="Disordered" evidence="1">
    <location>
        <begin position="927"/>
        <end position="955"/>
    </location>
</feature>
<feature type="region of interest" description="Disordered" evidence="1">
    <location>
        <begin position="91"/>
        <end position="110"/>
    </location>
</feature>
<feature type="compositionally biased region" description="Low complexity" evidence="1">
    <location>
        <begin position="1106"/>
        <end position="1117"/>
    </location>
</feature>
<feature type="compositionally biased region" description="Polar residues" evidence="1">
    <location>
        <begin position="1527"/>
        <end position="1539"/>
    </location>
</feature>
<feature type="region of interest" description="Disordered" evidence="1">
    <location>
        <begin position="1435"/>
        <end position="1547"/>
    </location>
</feature>
<feature type="compositionally biased region" description="Low complexity" evidence="1">
    <location>
        <begin position="1326"/>
        <end position="1344"/>
    </location>
</feature>
<feature type="compositionally biased region" description="Low complexity" evidence="1">
    <location>
        <begin position="1259"/>
        <end position="1271"/>
    </location>
</feature>
<feature type="region of interest" description="Disordered" evidence="1">
    <location>
        <begin position="511"/>
        <end position="551"/>
    </location>
</feature>
<feature type="compositionally biased region" description="Basic and acidic residues" evidence="1">
    <location>
        <begin position="650"/>
        <end position="663"/>
    </location>
</feature>
<feature type="compositionally biased region" description="Polar residues" evidence="1">
    <location>
        <begin position="575"/>
        <end position="594"/>
    </location>
</feature>
<keyword evidence="3" id="KW-1185">Reference proteome</keyword>
<proteinExistence type="predicted"/>
<feature type="compositionally biased region" description="Low complexity" evidence="1">
    <location>
        <begin position="1496"/>
        <end position="1505"/>
    </location>
</feature>
<feature type="compositionally biased region" description="Low complexity" evidence="1">
    <location>
        <begin position="712"/>
        <end position="726"/>
    </location>
</feature>
<feature type="compositionally biased region" description="Polar residues" evidence="1">
    <location>
        <begin position="671"/>
        <end position="686"/>
    </location>
</feature>
<feature type="compositionally biased region" description="Polar residues" evidence="1">
    <location>
        <begin position="1469"/>
        <end position="1495"/>
    </location>
</feature>
<feature type="compositionally biased region" description="Basic and acidic residues" evidence="1">
    <location>
        <begin position="1243"/>
        <end position="1257"/>
    </location>
</feature>
<feature type="compositionally biased region" description="Low complexity" evidence="1">
    <location>
        <begin position="1687"/>
        <end position="1711"/>
    </location>
</feature>
<evidence type="ECO:0000313" key="3">
    <source>
        <dbReference type="Proteomes" id="UP000019462"/>
    </source>
</evidence>
<feature type="compositionally biased region" description="Polar residues" evidence="1">
    <location>
        <begin position="1796"/>
        <end position="1806"/>
    </location>
</feature>
<feature type="compositionally biased region" description="Polar residues" evidence="1">
    <location>
        <begin position="727"/>
        <end position="736"/>
    </location>
</feature>
<feature type="compositionally biased region" description="Low complexity" evidence="1">
    <location>
        <begin position="1178"/>
        <end position="1190"/>
    </location>
</feature>
<feature type="region of interest" description="Disordered" evidence="1">
    <location>
        <begin position="1243"/>
        <end position="1344"/>
    </location>
</feature>
<feature type="compositionally biased region" description="Low complexity" evidence="1">
    <location>
        <begin position="687"/>
        <end position="702"/>
    </location>
</feature>
<feature type="compositionally biased region" description="Acidic residues" evidence="1">
    <location>
        <begin position="536"/>
        <end position="547"/>
    </location>
</feature>
<feature type="region of interest" description="Disordered" evidence="1">
    <location>
        <begin position="1178"/>
        <end position="1211"/>
    </location>
</feature>
<feature type="region of interest" description="Disordered" evidence="1">
    <location>
        <begin position="30"/>
        <end position="72"/>
    </location>
</feature>
<dbReference type="EMBL" id="AWNI01000005">
    <property type="protein sequence ID" value="ETS64471.1"/>
    <property type="molecule type" value="Genomic_DNA"/>
</dbReference>
<reference evidence="2 3" key="1">
    <citation type="journal article" date="2014" name="Genome Announc.">
        <title>Genome sequence of the basidiomycetous fungus Pseudozyma aphidis DSM70725, an efficient producer of biosurfactant mannosylerythritol lipids.</title>
        <authorList>
            <person name="Lorenz S."/>
            <person name="Guenther M."/>
            <person name="Grumaz C."/>
            <person name="Rupp S."/>
            <person name="Zibek S."/>
            <person name="Sohn K."/>
        </authorList>
    </citation>
    <scope>NUCLEOTIDE SEQUENCE [LARGE SCALE GENOMIC DNA]</scope>
    <source>
        <strain evidence="3">ATCC 32657 / CBS 517.83 / DSM 70725 / JCM 10318 / NBRC 10182 / NRRL Y-7954 / St-0401</strain>
    </source>
</reference>
<feature type="region of interest" description="Disordered" evidence="1">
    <location>
        <begin position="1559"/>
        <end position="1604"/>
    </location>
</feature>
<feature type="compositionally biased region" description="Basic and acidic residues" evidence="1">
    <location>
        <begin position="1448"/>
        <end position="1467"/>
    </location>
</feature>
<feature type="region of interest" description="Disordered" evidence="1">
    <location>
        <begin position="379"/>
        <end position="413"/>
    </location>
</feature>
<feature type="region of interest" description="Disordered" evidence="1">
    <location>
        <begin position="786"/>
        <end position="809"/>
    </location>
</feature>
<evidence type="ECO:0000313" key="2">
    <source>
        <dbReference type="EMBL" id="ETS64471.1"/>
    </source>
</evidence>
<feature type="compositionally biased region" description="Low complexity" evidence="1">
    <location>
        <begin position="628"/>
        <end position="639"/>
    </location>
</feature>
<feature type="region of interest" description="Disordered" evidence="1">
    <location>
        <begin position="1674"/>
        <end position="1825"/>
    </location>
</feature>
<dbReference type="HOGENOM" id="CLU_241826_0_0_1"/>
<feature type="region of interest" description="Disordered" evidence="1">
    <location>
        <begin position="572"/>
        <end position="755"/>
    </location>
</feature>
<organism evidence="2 3">
    <name type="scientific">Moesziomyces aphidis</name>
    <name type="common">Pseudozyma aphidis</name>
    <dbReference type="NCBI Taxonomy" id="84754"/>
    <lineage>
        <taxon>Eukaryota</taxon>
        <taxon>Fungi</taxon>
        <taxon>Dikarya</taxon>
        <taxon>Basidiomycota</taxon>
        <taxon>Ustilaginomycotina</taxon>
        <taxon>Ustilaginomycetes</taxon>
        <taxon>Ustilaginales</taxon>
        <taxon>Ustilaginaceae</taxon>
        <taxon>Moesziomyces</taxon>
    </lineage>
</organism>
<feature type="compositionally biased region" description="Low complexity" evidence="1">
    <location>
        <begin position="1761"/>
        <end position="1780"/>
    </location>
</feature>
<comment type="caution">
    <text evidence="2">The sequence shown here is derived from an EMBL/GenBank/DDBJ whole genome shotgun (WGS) entry which is preliminary data.</text>
</comment>
<feature type="region of interest" description="Disordered" evidence="1">
    <location>
        <begin position="1005"/>
        <end position="1026"/>
    </location>
</feature>
<feature type="compositionally biased region" description="Low complexity" evidence="1">
    <location>
        <begin position="181"/>
        <end position="191"/>
    </location>
</feature>